<evidence type="ECO:0000313" key="2">
    <source>
        <dbReference type="Proteomes" id="UP000095283"/>
    </source>
</evidence>
<evidence type="ECO:0000256" key="1">
    <source>
        <dbReference type="SAM" id="MobiDB-lite"/>
    </source>
</evidence>
<feature type="compositionally biased region" description="Polar residues" evidence="1">
    <location>
        <begin position="38"/>
        <end position="49"/>
    </location>
</feature>
<feature type="region of interest" description="Disordered" evidence="1">
    <location>
        <begin position="28"/>
        <end position="49"/>
    </location>
</feature>
<evidence type="ECO:0000313" key="3">
    <source>
        <dbReference type="WBParaSite" id="Hba_17632"/>
    </source>
</evidence>
<dbReference type="Gene3D" id="3.30.200.20">
    <property type="entry name" value="Phosphorylase Kinase, domain 1"/>
    <property type="match status" value="1"/>
</dbReference>
<dbReference type="Proteomes" id="UP000095283">
    <property type="component" value="Unplaced"/>
</dbReference>
<accession>A0A1I7XK03</accession>
<reference evidence="3" key="1">
    <citation type="submission" date="2016-11" db="UniProtKB">
        <authorList>
            <consortium name="WormBaseParasite"/>
        </authorList>
    </citation>
    <scope>IDENTIFICATION</scope>
</reference>
<feature type="compositionally biased region" description="Basic and acidic residues" evidence="1">
    <location>
        <begin position="95"/>
        <end position="113"/>
    </location>
</feature>
<keyword evidence="2" id="KW-1185">Reference proteome</keyword>
<name>A0A1I7XK03_HETBA</name>
<feature type="region of interest" description="Disordered" evidence="1">
    <location>
        <begin position="86"/>
        <end position="122"/>
    </location>
</feature>
<sequence>MAKRTNGISYAAAARGLGRSAPEHVQEVESEEIIHPPNHNTTDNLQEQENNDPLNQEMLCISQVELNLRSTLNLENVVHALQDTSSCNATPSATTEEKPYHQHEENQQTRDETPWSSFSNPSLPSDIYVSPHQSPQNVMVMSHPIYDVNSTYYSHGPAVPYQGTNYQGTVYFSQPVQPVNPLSVGQTQMYEPCQLIQYSQSYAVNSPVYNGYQPPAYVYSGQSAVAQPTIYPVHSCSTYSLQGSEYSTQPQSSSNYQNISSTPVYQAQSAEYQSPSSSFFLPLDPIYPSTPLSKIQRSPVFQTPPHLGIPVSYFHSSQSTPGSGYAGVTVNVPPGPRSSDSNMVVPSATGHMDGWNSAIEKLDREYQIRDKIDLIINGRWQVMTKINVGSYGAIYDAFDLQDPQVHVAVKFETC</sequence>
<dbReference type="AlphaFoldDB" id="A0A1I7XK03"/>
<organism evidence="2 3">
    <name type="scientific">Heterorhabditis bacteriophora</name>
    <name type="common">Entomopathogenic nematode worm</name>
    <dbReference type="NCBI Taxonomy" id="37862"/>
    <lineage>
        <taxon>Eukaryota</taxon>
        <taxon>Metazoa</taxon>
        <taxon>Ecdysozoa</taxon>
        <taxon>Nematoda</taxon>
        <taxon>Chromadorea</taxon>
        <taxon>Rhabditida</taxon>
        <taxon>Rhabditina</taxon>
        <taxon>Rhabditomorpha</taxon>
        <taxon>Strongyloidea</taxon>
        <taxon>Heterorhabditidae</taxon>
        <taxon>Heterorhabditis</taxon>
    </lineage>
</organism>
<proteinExistence type="predicted"/>
<dbReference type="WBParaSite" id="Hba_17632">
    <property type="protein sequence ID" value="Hba_17632"/>
    <property type="gene ID" value="Hba_17632"/>
</dbReference>
<protein>
    <submittedName>
        <fullName evidence="3">Protein kinase domain-containing protein</fullName>
    </submittedName>
</protein>